<dbReference type="PROSITE" id="PS51352">
    <property type="entry name" value="THIOREDOXIN_2"/>
    <property type="match status" value="1"/>
</dbReference>
<dbReference type="RefSeq" id="WP_252113498.1">
    <property type="nucleotide sequence ID" value="NZ_JAMSHT010000001.1"/>
</dbReference>
<organism evidence="7 8">
    <name type="scientific">Sphingomicrobium sediminis</name>
    <dbReference type="NCBI Taxonomy" id="2950949"/>
    <lineage>
        <taxon>Bacteria</taxon>
        <taxon>Pseudomonadati</taxon>
        <taxon>Pseudomonadota</taxon>
        <taxon>Alphaproteobacteria</taxon>
        <taxon>Sphingomonadales</taxon>
        <taxon>Sphingomonadaceae</taxon>
        <taxon>Sphingomicrobium</taxon>
    </lineage>
</organism>
<sequence length="240" mass="25660">MEKSTLGAALVGGIVGAAVSAGLLLSIGPQMMGERMVRSTLLEQPEILLEAGDVLRDRQFAPILEANRELFETPFASSVQGASAEDADVVMVEFYDYACGYCRQAKPDIDRLLKEDPKLRVVYREYPVLGPASIVAAQASLAASEAGKFYEFHEALYALGAPTEESIGAALESVGLDMEAAISKPEYQAELQKNYELAGLVGATGTPVFVIGDRVINSADGYQAYKDAIEAARAKAERDS</sequence>
<keyword evidence="1" id="KW-0732">Signal</keyword>
<evidence type="ECO:0000259" key="6">
    <source>
        <dbReference type="PROSITE" id="PS51352"/>
    </source>
</evidence>
<dbReference type="PANTHER" id="PTHR13887:SF14">
    <property type="entry name" value="DISULFIDE BOND FORMATION PROTEIN D"/>
    <property type="match status" value="1"/>
</dbReference>
<dbReference type="PANTHER" id="PTHR13887">
    <property type="entry name" value="GLUTATHIONE S-TRANSFERASE KAPPA"/>
    <property type="match status" value="1"/>
</dbReference>
<name>A0A9X2J4P8_9SPHN</name>
<reference evidence="7" key="1">
    <citation type="submission" date="2022-06" db="EMBL/GenBank/DDBJ databases">
        <title>Sphingomicrobium sedimins sp. nov., a marine bacterium isolated from tidal flat.</title>
        <authorList>
            <person name="Kim C.-H."/>
            <person name="Yoo Y."/>
            <person name="Kim J.-J."/>
        </authorList>
    </citation>
    <scope>NUCLEOTIDE SEQUENCE</scope>
    <source>
        <strain evidence="7">GRR-S6-50</strain>
    </source>
</reference>
<evidence type="ECO:0000256" key="5">
    <source>
        <dbReference type="SAM" id="Phobius"/>
    </source>
</evidence>
<keyword evidence="2" id="KW-0560">Oxidoreductase</keyword>
<evidence type="ECO:0000313" key="8">
    <source>
        <dbReference type="Proteomes" id="UP001155128"/>
    </source>
</evidence>
<evidence type="ECO:0000256" key="1">
    <source>
        <dbReference type="ARBA" id="ARBA00022729"/>
    </source>
</evidence>
<accession>A0A9X2J4P8</accession>
<evidence type="ECO:0000256" key="4">
    <source>
        <dbReference type="ARBA" id="ARBA00023284"/>
    </source>
</evidence>
<keyword evidence="3" id="KW-1015">Disulfide bond</keyword>
<gene>
    <name evidence="7" type="ORF">NDO55_06375</name>
</gene>
<dbReference type="SUPFAM" id="SSF52833">
    <property type="entry name" value="Thioredoxin-like"/>
    <property type="match status" value="1"/>
</dbReference>
<protein>
    <submittedName>
        <fullName evidence="7">DsbA family protein</fullName>
    </submittedName>
</protein>
<keyword evidence="4" id="KW-0676">Redox-active center</keyword>
<proteinExistence type="predicted"/>
<dbReference type="Gene3D" id="3.40.30.10">
    <property type="entry name" value="Glutaredoxin"/>
    <property type="match status" value="1"/>
</dbReference>
<keyword evidence="5" id="KW-1133">Transmembrane helix</keyword>
<dbReference type="CDD" id="cd03023">
    <property type="entry name" value="DsbA_Com1_like"/>
    <property type="match status" value="1"/>
</dbReference>
<dbReference type="GO" id="GO:0016491">
    <property type="term" value="F:oxidoreductase activity"/>
    <property type="evidence" value="ECO:0007669"/>
    <property type="project" value="UniProtKB-KW"/>
</dbReference>
<dbReference type="InterPro" id="IPR013766">
    <property type="entry name" value="Thioredoxin_domain"/>
</dbReference>
<comment type="caution">
    <text evidence="7">The sequence shown here is derived from an EMBL/GenBank/DDBJ whole genome shotgun (WGS) entry which is preliminary data.</text>
</comment>
<feature type="transmembrane region" description="Helical" evidence="5">
    <location>
        <begin position="6"/>
        <end position="28"/>
    </location>
</feature>
<dbReference type="InterPro" id="IPR036249">
    <property type="entry name" value="Thioredoxin-like_sf"/>
</dbReference>
<evidence type="ECO:0000256" key="2">
    <source>
        <dbReference type="ARBA" id="ARBA00023002"/>
    </source>
</evidence>
<keyword evidence="5" id="KW-0812">Transmembrane</keyword>
<dbReference type="AlphaFoldDB" id="A0A9X2J4P8"/>
<keyword evidence="8" id="KW-1185">Reference proteome</keyword>
<dbReference type="InterPro" id="IPR001853">
    <property type="entry name" value="DSBA-like_thioredoxin_dom"/>
</dbReference>
<dbReference type="Proteomes" id="UP001155128">
    <property type="component" value="Unassembled WGS sequence"/>
</dbReference>
<dbReference type="EMBL" id="JAMSHT010000001">
    <property type="protein sequence ID" value="MCM8557442.1"/>
    <property type="molecule type" value="Genomic_DNA"/>
</dbReference>
<keyword evidence="5" id="KW-0472">Membrane</keyword>
<feature type="domain" description="Thioredoxin" evidence="6">
    <location>
        <begin position="49"/>
        <end position="234"/>
    </location>
</feature>
<evidence type="ECO:0000313" key="7">
    <source>
        <dbReference type="EMBL" id="MCM8557442.1"/>
    </source>
</evidence>
<evidence type="ECO:0000256" key="3">
    <source>
        <dbReference type="ARBA" id="ARBA00023157"/>
    </source>
</evidence>
<dbReference type="Pfam" id="PF01323">
    <property type="entry name" value="DSBA"/>
    <property type="match status" value="1"/>
</dbReference>